<feature type="non-terminal residue" evidence="1">
    <location>
        <position position="1"/>
    </location>
</feature>
<comment type="caution">
    <text evidence="1">The sequence shown here is derived from an EMBL/GenBank/DDBJ whole genome shotgun (WGS) entry which is preliminary data.</text>
</comment>
<protein>
    <submittedName>
        <fullName evidence="1">Uncharacterized protein</fullName>
    </submittedName>
</protein>
<dbReference type="EMBL" id="BGPR01015489">
    <property type="protein sequence ID" value="GBN69445.1"/>
    <property type="molecule type" value="Genomic_DNA"/>
</dbReference>
<keyword evidence="2" id="KW-1185">Reference proteome</keyword>
<name>A0A4Y2R2B3_ARAVE</name>
<gene>
    <name evidence="1" type="ORF">AVEN_230404-2_1</name>
</gene>
<dbReference type="AlphaFoldDB" id="A0A4Y2R2B3"/>
<organism evidence="1 2">
    <name type="scientific">Araneus ventricosus</name>
    <name type="common">Orbweaver spider</name>
    <name type="synonym">Epeira ventricosa</name>
    <dbReference type="NCBI Taxonomy" id="182803"/>
    <lineage>
        <taxon>Eukaryota</taxon>
        <taxon>Metazoa</taxon>
        <taxon>Ecdysozoa</taxon>
        <taxon>Arthropoda</taxon>
        <taxon>Chelicerata</taxon>
        <taxon>Arachnida</taxon>
        <taxon>Araneae</taxon>
        <taxon>Araneomorphae</taxon>
        <taxon>Entelegynae</taxon>
        <taxon>Araneoidea</taxon>
        <taxon>Araneidae</taxon>
        <taxon>Araneus</taxon>
    </lineage>
</organism>
<evidence type="ECO:0000313" key="1">
    <source>
        <dbReference type="EMBL" id="GBN69445.1"/>
    </source>
</evidence>
<reference evidence="1 2" key="1">
    <citation type="journal article" date="2019" name="Sci. Rep.">
        <title>Orb-weaving spider Araneus ventricosus genome elucidates the spidroin gene catalogue.</title>
        <authorList>
            <person name="Kono N."/>
            <person name="Nakamura H."/>
            <person name="Ohtoshi R."/>
            <person name="Moran D.A.P."/>
            <person name="Shinohara A."/>
            <person name="Yoshida Y."/>
            <person name="Fujiwara M."/>
            <person name="Mori M."/>
            <person name="Tomita M."/>
            <person name="Arakawa K."/>
        </authorList>
    </citation>
    <scope>NUCLEOTIDE SEQUENCE [LARGE SCALE GENOMIC DNA]</scope>
</reference>
<dbReference type="Proteomes" id="UP000499080">
    <property type="component" value="Unassembled WGS sequence"/>
</dbReference>
<proteinExistence type="predicted"/>
<accession>A0A4Y2R2B3</accession>
<sequence>DLPPLLVPMVASKDFLHDICLKFLLLFYGENCSGQKESWKSPSKLFRALEYCGIIVTQVDNRSYQADIENI</sequence>
<evidence type="ECO:0000313" key="2">
    <source>
        <dbReference type="Proteomes" id="UP000499080"/>
    </source>
</evidence>